<dbReference type="OrthoDB" id="9981546at2759"/>
<evidence type="ECO:0000313" key="2">
    <source>
        <dbReference type="EMBL" id="KIJ36547.1"/>
    </source>
</evidence>
<dbReference type="Proteomes" id="UP000054279">
    <property type="component" value="Unassembled WGS sequence"/>
</dbReference>
<name>A0A0C9V481_SPHS4</name>
<dbReference type="AlphaFoldDB" id="A0A0C9V481"/>
<protein>
    <submittedName>
        <fullName evidence="2">Uncharacterized protein</fullName>
    </submittedName>
</protein>
<feature type="compositionally biased region" description="Basic residues" evidence="1">
    <location>
        <begin position="85"/>
        <end position="95"/>
    </location>
</feature>
<sequence>MIEHYRLFYPFSTFTSLCLEGRRAVHFRNRWPPNRDFKYIGNEFEGDMKRASEGETRRWWKITNAMKQTLVEGATSSEGGDCIRKHGKNGRLMAR</sequence>
<proteinExistence type="predicted"/>
<keyword evidence="3" id="KW-1185">Reference proteome</keyword>
<accession>A0A0C9V481</accession>
<dbReference type="EMBL" id="KN837177">
    <property type="protein sequence ID" value="KIJ36547.1"/>
    <property type="molecule type" value="Genomic_DNA"/>
</dbReference>
<organism evidence="2 3">
    <name type="scientific">Sphaerobolus stellatus (strain SS14)</name>
    <dbReference type="NCBI Taxonomy" id="990650"/>
    <lineage>
        <taxon>Eukaryota</taxon>
        <taxon>Fungi</taxon>
        <taxon>Dikarya</taxon>
        <taxon>Basidiomycota</taxon>
        <taxon>Agaricomycotina</taxon>
        <taxon>Agaricomycetes</taxon>
        <taxon>Phallomycetidae</taxon>
        <taxon>Geastrales</taxon>
        <taxon>Sphaerobolaceae</taxon>
        <taxon>Sphaerobolus</taxon>
    </lineage>
</organism>
<evidence type="ECO:0000256" key="1">
    <source>
        <dbReference type="SAM" id="MobiDB-lite"/>
    </source>
</evidence>
<reference evidence="2 3" key="1">
    <citation type="submission" date="2014-06" db="EMBL/GenBank/DDBJ databases">
        <title>Evolutionary Origins and Diversification of the Mycorrhizal Mutualists.</title>
        <authorList>
            <consortium name="DOE Joint Genome Institute"/>
            <consortium name="Mycorrhizal Genomics Consortium"/>
            <person name="Kohler A."/>
            <person name="Kuo A."/>
            <person name="Nagy L.G."/>
            <person name="Floudas D."/>
            <person name="Copeland A."/>
            <person name="Barry K.W."/>
            <person name="Cichocki N."/>
            <person name="Veneault-Fourrey C."/>
            <person name="LaButti K."/>
            <person name="Lindquist E.A."/>
            <person name="Lipzen A."/>
            <person name="Lundell T."/>
            <person name="Morin E."/>
            <person name="Murat C."/>
            <person name="Riley R."/>
            <person name="Ohm R."/>
            <person name="Sun H."/>
            <person name="Tunlid A."/>
            <person name="Henrissat B."/>
            <person name="Grigoriev I.V."/>
            <person name="Hibbett D.S."/>
            <person name="Martin F."/>
        </authorList>
    </citation>
    <scope>NUCLEOTIDE SEQUENCE [LARGE SCALE GENOMIC DNA]</scope>
    <source>
        <strain evidence="2 3">SS14</strain>
    </source>
</reference>
<evidence type="ECO:0000313" key="3">
    <source>
        <dbReference type="Proteomes" id="UP000054279"/>
    </source>
</evidence>
<feature type="region of interest" description="Disordered" evidence="1">
    <location>
        <begin position="76"/>
        <end position="95"/>
    </location>
</feature>
<dbReference type="HOGENOM" id="CLU_2374132_0_0_1"/>
<gene>
    <name evidence="2" type="ORF">M422DRAFT_179333</name>
</gene>